<proteinExistence type="predicted"/>
<dbReference type="EMBL" id="SJPW01000002">
    <property type="protein sequence ID" value="TWU58711.1"/>
    <property type="molecule type" value="Genomic_DNA"/>
</dbReference>
<dbReference type="InterPro" id="IPR045584">
    <property type="entry name" value="Pilin-like"/>
</dbReference>
<protein>
    <recommendedName>
        <fullName evidence="1">DUF1559 domain-containing protein</fullName>
    </recommendedName>
</protein>
<dbReference type="NCBIfam" id="TIGR02532">
    <property type="entry name" value="IV_pilin_GFxxxE"/>
    <property type="match status" value="1"/>
</dbReference>
<sequence length="403" mass="43461">MLKFSGRHCGGRRAFTLLELLVVIAVIGILVALLLPAVQSAREAARRMTCSNNLKQIGLGLQNYHSAFRQLPKSMGGTMSFQRSATRASVTNRLRLGWLVPLTPFIGEQATWEQVVHGSDGTGIRYQSMGPAPEVGDFDPWQRNIPTYRCPSEPVVSDEYGRANYAACVGDSTRLVHSGGRNSIGVYQADRSFNAGLLGVIPIQDASIIVEARHHNRGMFRARHRTQFRDVTDGLSNTIMCGEISTSWDPTLVSANNALYSGLVSSIGMQAVSITACMEQIDPLRPTRLRTSVNVGEFHMLRGLLWADGRLTQTSFNAILAPNQMSCFQHTDMSQGISTAASLHADGAHILMGDGAVRLVTNNIDTGAPQSVATASTAGEPSVFGVWGAMGTRASQETIDDGV</sequence>
<evidence type="ECO:0000259" key="1">
    <source>
        <dbReference type="Pfam" id="PF07596"/>
    </source>
</evidence>
<gene>
    <name evidence="2" type="ORF">Poly51_14910</name>
</gene>
<dbReference type="AlphaFoldDB" id="A0A5C6FGH1"/>
<dbReference type="Pfam" id="PF07596">
    <property type="entry name" value="SBP_bac_10"/>
    <property type="match status" value="1"/>
</dbReference>
<dbReference type="SUPFAM" id="SSF54523">
    <property type="entry name" value="Pili subunits"/>
    <property type="match status" value="1"/>
</dbReference>
<dbReference type="NCBIfam" id="TIGR04294">
    <property type="entry name" value="pre_pil_HX9DG"/>
    <property type="match status" value="1"/>
</dbReference>
<comment type="caution">
    <text evidence="2">The sequence shown here is derived from an EMBL/GenBank/DDBJ whole genome shotgun (WGS) entry which is preliminary data.</text>
</comment>
<feature type="domain" description="DUF1559" evidence="1">
    <location>
        <begin position="39"/>
        <end position="366"/>
    </location>
</feature>
<dbReference type="Pfam" id="PF07963">
    <property type="entry name" value="N_methyl"/>
    <property type="match status" value="1"/>
</dbReference>
<reference evidence="2 3" key="1">
    <citation type="submission" date="2019-02" db="EMBL/GenBank/DDBJ databases">
        <title>Deep-cultivation of Planctomycetes and their phenomic and genomic characterization uncovers novel biology.</title>
        <authorList>
            <person name="Wiegand S."/>
            <person name="Jogler M."/>
            <person name="Boedeker C."/>
            <person name="Pinto D."/>
            <person name="Vollmers J."/>
            <person name="Rivas-Marin E."/>
            <person name="Kohn T."/>
            <person name="Peeters S.H."/>
            <person name="Heuer A."/>
            <person name="Rast P."/>
            <person name="Oberbeckmann S."/>
            <person name="Bunk B."/>
            <person name="Jeske O."/>
            <person name="Meyerdierks A."/>
            <person name="Storesund J.E."/>
            <person name="Kallscheuer N."/>
            <person name="Luecker S."/>
            <person name="Lage O.M."/>
            <person name="Pohl T."/>
            <person name="Merkel B.J."/>
            <person name="Hornburger P."/>
            <person name="Mueller R.-W."/>
            <person name="Bruemmer F."/>
            <person name="Labrenz M."/>
            <person name="Spormann A.M."/>
            <person name="Op Den Camp H."/>
            <person name="Overmann J."/>
            <person name="Amann R."/>
            <person name="Jetten M.S.M."/>
            <person name="Mascher T."/>
            <person name="Medema M.H."/>
            <person name="Devos D.P."/>
            <person name="Kaster A.-K."/>
            <person name="Ovreas L."/>
            <person name="Rohde M."/>
            <person name="Galperin M.Y."/>
            <person name="Jogler C."/>
        </authorList>
    </citation>
    <scope>NUCLEOTIDE SEQUENCE [LARGE SCALE GENOMIC DNA]</scope>
    <source>
        <strain evidence="2 3">Poly51</strain>
    </source>
</reference>
<dbReference type="InterPro" id="IPR011453">
    <property type="entry name" value="DUF1559"/>
</dbReference>
<dbReference type="PANTHER" id="PTHR30093">
    <property type="entry name" value="GENERAL SECRETION PATHWAY PROTEIN G"/>
    <property type="match status" value="1"/>
</dbReference>
<dbReference type="InterPro" id="IPR027558">
    <property type="entry name" value="Pre_pil_HX9DG_C"/>
</dbReference>
<organism evidence="2 3">
    <name type="scientific">Rubripirellula tenax</name>
    <dbReference type="NCBI Taxonomy" id="2528015"/>
    <lineage>
        <taxon>Bacteria</taxon>
        <taxon>Pseudomonadati</taxon>
        <taxon>Planctomycetota</taxon>
        <taxon>Planctomycetia</taxon>
        <taxon>Pirellulales</taxon>
        <taxon>Pirellulaceae</taxon>
        <taxon>Rubripirellula</taxon>
    </lineage>
</organism>
<dbReference type="RefSeq" id="WP_146455795.1">
    <property type="nucleotide sequence ID" value="NZ_SJPW01000002.1"/>
</dbReference>
<evidence type="ECO:0000313" key="3">
    <source>
        <dbReference type="Proteomes" id="UP000318288"/>
    </source>
</evidence>
<dbReference type="Gene3D" id="3.30.700.10">
    <property type="entry name" value="Glycoprotein, Type 4 Pilin"/>
    <property type="match status" value="1"/>
</dbReference>
<dbReference type="InterPro" id="IPR012902">
    <property type="entry name" value="N_methyl_site"/>
</dbReference>
<name>A0A5C6FGH1_9BACT</name>
<accession>A0A5C6FGH1</accession>
<dbReference type="Proteomes" id="UP000318288">
    <property type="component" value="Unassembled WGS sequence"/>
</dbReference>
<keyword evidence="3" id="KW-1185">Reference proteome</keyword>
<evidence type="ECO:0000313" key="2">
    <source>
        <dbReference type="EMBL" id="TWU58711.1"/>
    </source>
</evidence>
<dbReference type="PANTHER" id="PTHR30093:SF2">
    <property type="entry name" value="TYPE II SECRETION SYSTEM PROTEIN H"/>
    <property type="match status" value="1"/>
</dbReference>